<feature type="compositionally biased region" description="Low complexity" evidence="10">
    <location>
        <begin position="218"/>
        <end position="231"/>
    </location>
</feature>
<dbReference type="GO" id="GO:0005681">
    <property type="term" value="C:spliceosomal complex"/>
    <property type="evidence" value="ECO:0007669"/>
    <property type="project" value="UniProtKB-KW"/>
</dbReference>
<comment type="subunit">
    <text evidence="8">May be part of a spliceosome complex.</text>
</comment>
<feature type="region of interest" description="Disordered" evidence="10">
    <location>
        <begin position="190"/>
        <end position="209"/>
    </location>
</feature>
<dbReference type="AlphaFoldDB" id="A0A4P9X1K7"/>
<feature type="region of interest" description="Disordered" evidence="10">
    <location>
        <begin position="1"/>
        <end position="46"/>
    </location>
</feature>
<evidence type="ECO:0000313" key="12">
    <source>
        <dbReference type="Proteomes" id="UP000274922"/>
    </source>
</evidence>
<evidence type="ECO:0000313" key="11">
    <source>
        <dbReference type="EMBL" id="RKO98985.1"/>
    </source>
</evidence>
<sequence>MPPPPPEACVPHNAGGGAAVSPASAASPASATAASAMPPSTVPPSVREQRMIALRTRLQATRAQNRADLYAAPVARVGGGGATAKAHERADRLRRQADALAQQLEAAQRPAQPHDAVDPSLAADRSRYVAYSMLDVERHATKQALRAAPTVVLGGTVDPVTDRLVDAGAGADAVDSDTLAARTYHRDIAALQRQGPPAPSPSRANPRDASRLMTATGAAAVSKPSKPSSASRPRGGHTQRKITDADVSAEGLERLSKHVEQKRAKRLAFRRGAGAPGVAADAVADPDVAATTTVTYINDANARFNRQLDRYYDDVAITKEMRQNLERGTAL</sequence>
<protein>
    <recommendedName>
        <fullName evidence="3 8">Pre-mRNA-splicing factor SYF2</fullName>
    </recommendedName>
</protein>
<accession>A0A4P9X1K7</accession>
<name>A0A4P9X1K7_9FUNG</name>
<organism evidence="11 12">
    <name type="scientific">Caulochytrium protostelioides</name>
    <dbReference type="NCBI Taxonomy" id="1555241"/>
    <lineage>
        <taxon>Eukaryota</taxon>
        <taxon>Fungi</taxon>
        <taxon>Fungi incertae sedis</taxon>
        <taxon>Chytridiomycota</taxon>
        <taxon>Chytridiomycota incertae sedis</taxon>
        <taxon>Chytridiomycetes</taxon>
        <taxon>Caulochytriales</taxon>
        <taxon>Caulochytriaceae</taxon>
        <taxon>Caulochytrium</taxon>
    </lineage>
</organism>
<evidence type="ECO:0000256" key="2">
    <source>
        <dbReference type="ARBA" id="ARBA00010028"/>
    </source>
</evidence>
<keyword evidence="7 8" id="KW-0539">Nucleus</keyword>
<evidence type="ECO:0000256" key="5">
    <source>
        <dbReference type="ARBA" id="ARBA00022728"/>
    </source>
</evidence>
<evidence type="ECO:0000256" key="3">
    <source>
        <dbReference type="ARBA" id="ARBA00014745"/>
    </source>
</evidence>
<dbReference type="EMBL" id="ML014334">
    <property type="protein sequence ID" value="RKO98985.1"/>
    <property type="molecule type" value="Genomic_DNA"/>
</dbReference>
<keyword evidence="4 8" id="KW-0507">mRNA processing</keyword>
<evidence type="ECO:0000256" key="6">
    <source>
        <dbReference type="ARBA" id="ARBA00023187"/>
    </source>
</evidence>
<feature type="coiled-coil region" evidence="9">
    <location>
        <begin position="83"/>
        <end position="110"/>
    </location>
</feature>
<feature type="region of interest" description="Disordered" evidence="10">
    <location>
        <begin position="215"/>
        <end position="249"/>
    </location>
</feature>
<dbReference type="GO" id="GO:0000398">
    <property type="term" value="P:mRNA splicing, via spliceosome"/>
    <property type="evidence" value="ECO:0007669"/>
    <property type="project" value="UniProtKB-UniRule"/>
</dbReference>
<keyword evidence="12" id="KW-1185">Reference proteome</keyword>
<evidence type="ECO:0000256" key="8">
    <source>
        <dbReference type="RuleBase" id="RU367148"/>
    </source>
</evidence>
<keyword evidence="6 8" id="KW-0508">mRNA splicing</keyword>
<dbReference type="Pfam" id="PF08231">
    <property type="entry name" value="SYF2"/>
    <property type="match status" value="1"/>
</dbReference>
<keyword evidence="5 8" id="KW-0747">Spliceosome</keyword>
<evidence type="ECO:0000256" key="4">
    <source>
        <dbReference type="ARBA" id="ARBA00022664"/>
    </source>
</evidence>
<comment type="function">
    <text evidence="8">Involved in pre-mRNA splicing.</text>
</comment>
<evidence type="ECO:0000256" key="9">
    <source>
        <dbReference type="SAM" id="Coils"/>
    </source>
</evidence>
<comment type="subcellular location">
    <subcellularLocation>
        <location evidence="1 8">Nucleus</location>
    </subcellularLocation>
</comment>
<gene>
    <name evidence="11" type="ORF">CXG81DRAFT_28227</name>
</gene>
<dbReference type="STRING" id="1555241.A0A4P9X1K7"/>
<dbReference type="InterPro" id="IPR013260">
    <property type="entry name" value="mRNA_splic_SYF2"/>
</dbReference>
<evidence type="ECO:0000256" key="10">
    <source>
        <dbReference type="SAM" id="MobiDB-lite"/>
    </source>
</evidence>
<proteinExistence type="inferred from homology"/>
<keyword evidence="9" id="KW-0175">Coiled coil</keyword>
<dbReference type="Proteomes" id="UP000274922">
    <property type="component" value="Unassembled WGS sequence"/>
</dbReference>
<dbReference type="OrthoDB" id="199717at2759"/>
<reference evidence="12" key="1">
    <citation type="journal article" date="2018" name="Nat. Microbiol.">
        <title>Leveraging single-cell genomics to expand the fungal tree of life.</title>
        <authorList>
            <person name="Ahrendt S.R."/>
            <person name="Quandt C.A."/>
            <person name="Ciobanu D."/>
            <person name="Clum A."/>
            <person name="Salamov A."/>
            <person name="Andreopoulos B."/>
            <person name="Cheng J.F."/>
            <person name="Woyke T."/>
            <person name="Pelin A."/>
            <person name="Henrissat B."/>
            <person name="Reynolds N.K."/>
            <person name="Benny G.L."/>
            <person name="Smith M.E."/>
            <person name="James T.Y."/>
            <person name="Grigoriev I.V."/>
        </authorList>
    </citation>
    <scope>NUCLEOTIDE SEQUENCE [LARGE SCALE GENOMIC DNA]</scope>
    <source>
        <strain evidence="12">ATCC 52028</strain>
    </source>
</reference>
<comment type="similarity">
    <text evidence="2 8">Belongs to the SYF2 family.</text>
</comment>
<evidence type="ECO:0000256" key="1">
    <source>
        <dbReference type="ARBA" id="ARBA00004123"/>
    </source>
</evidence>
<feature type="compositionally biased region" description="Low complexity" evidence="10">
    <location>
        <begin position="19"/>
        <end position="46"/>
    </location>
</feature>
<evidence type="ECO:0000256" key="7">
    <source>
        <dbReference type="ARBA" id="ARBA00023242"/>
    </source>
</evidence>